<comment type="caution">
    <text evidence="2">The sequence shown here is derived from an EMBL/GenBank/DDBJ whole genome shotgun (WGS) entry which is preliminary data.</text>
</comment>
<accession>A0A066X6G4</accession>
<dbReference type="AlphaFoldDB" id="A0A066X6G4"/>
<dbReference type="EMBL" id="JMSE01001398">
    <property type="protein sequence ID" value="KDN61610.1"/>
    <property type="molecule type" value="Genomic_DNA"/>
</dbReference>
<evidence type="ECO:0000313" key="3">
    <source>
        <dbReference type="Proteomes" id="UP000027238"/>
    </source>
</evidence>
<feature type="signal peptide" evidence="1">
    <location>
        <begin position="1"/>
        <end position="18"/>
    </location>
</feature>
<dbReference type="HOGENOM" id="CLU_1992496_0_0_1"/>
<feature type="chain" id="PRO_5001633640" evidence="1">
    <location>
        <begin position="19"/>
        <end position="125"/>
    </location>
</feature>
<gene>
    <name evidence="2" type="ORF">CSUB01_01435</name>
</gene>
<dbReference type="Proteomes" id="UP000027238">
    <property type="component" value="Unassembled WGS sequence"/>
</dbReference>
<sequence length="125" mass="12372">MRRGLFLAVAALSTNTQGAVVDKRQNIQVDGNGNVNVEGPGAAGVRVTTLDLADAGAVLGNGAGSGQGNIIAGILDALNGNRNGANGANCPPPAPPAPPVTVTKTVYQNASMPSPLTVFVTQQAA</sequence>
<dbReference type="eggNOG" id="ENOG502RW38">
    <property type="taxonomic scope" value="Eukaryota"/>
</dbReference>
<evidence type="ECO:0000256" key="1">
    <source>
        <dbReference type="SAM" id="SignalP"/>
    </source>
</evidence>
<evidence type="ECO:0000313" key="2">
    <source>
        <dbReference type="EMBL" id="KDN61610.1"/>
    </source>
</evidence>
<proteinExistence type="predicted"/>
<organism evidence="2 3">
    <name type="scientific">Colletotrichum sublineola</name>
    <name type="common">Sorghum anthracnose fungus</name>
    <dbReference type="NCBI Taxonomy" id="1173701"/>
    <lineage>
        <taxon>Eukaryota</taxon>
        <taxon>Fungi</taxon>
        <taxon>Dikarya</taxon>
        <taxon>Ascomycota</taxon>
        <taxon>Pezizomycotina</taxon>
        <taxon>Sordariomycetes</taxon>
        <taxon>Hypocreomycetidae</taxon>
        <taxon>Glomerellales</taxon>
        <taxon>Glomerellaceae</taxon>
        <taxon>Colletotrichum</taxon>
        <taxon>Colletotrichum graminicola species complex</taxon>
    </lineage>
</organism>
<dbReference type="STRING" id="1173701.A0A066X6G4"/>
<reference evidence="3" key="1">
    <citation type="journal article" date="2014" name="Genome Announc.">
        <title>Draft genome sequence of Colletotrichum sublineola, a destructive pathogen of cultivated sorghum.</title>
        <authorList>
            <person name="Baroncelli R."/>
            <person name="Sanz-Martin J.M."/>
            <person name="Rech G.E."/>
            <person name="Sukno S.A."/>
            <person name="Thon M.R."/>
        </authorList>
    </citation>
    <scope>NUCLEOTIDE SEQUENCE [LARGE SCALE GENOMIC DNA]</scope>
    <source>
        <strain evidence="3">TX430BB</strain>
    </source>
</reference>
<dbReference type="OrthoDB" id="4850466at2759"/>
<keyword evidence="3" id="KW-1185">Reference proteome</keyword>
<protein>
    <submittedName>
        <fullName evidence="2">Uncharacterized protein</fullName>
    </submittedName>
</protein>
<keyword evidence="1" id="KW-0732">Signal</keyword>
<name>A0A066X6G4_COLSU</name>